<accession>A0A498JBJ7</accession>
<feature type="compositionally biased region" description="Acidic residues" evidence="1">
    <location>
        <begin position="12"/>
        <end position="21"/>
    </location>
</feature>
<proteinExistence type="predicted"/>
<evidence type="ECO:0000313" key="2">
    <source>
        <dbReference type="EMBL" id="RXH90731.1"/>
    </source>
</evidence>
<sequence>MLRLFCRMQDATPEDESEGLADADHDSEATPLCKPKGKAKTGQQGKGVLPSSSRSTDYESVPKREFEEFSLMMDVPVAYPVQYLGII</sequence>
<feature type="region of interest" description="Disordered" evidence="1">
    <location>
        <begin position="7"/>
        <end position="61"/>
    </location>
</feature>
<protein>
    <submittedName>
        <fullName evidence="2">Uncharacterized protein</fullName>
    </submittedName>
</protein>
<evidence type="ECO:0000313" key="3">
    <source>
        <dbReference type="Proteomes" id="UP000290289"/>
    </source>
</evidence>
<name>A0A498JBJ7_MALDO</name>
<gene>
    <name evidence="2" type="ORF">DVH24_035495</name>
</gene>
<reference evidence="2 3" key="1">
    <citation type="submission" date="2018-10" db="EMBL/GenBank/DDBJ databases">
        <title>A high-quality apple genome assembly.</title>
        <authorList>
            <person name="Hu J."/>
        </authorList>
    </citation>
    <scope>NUCLEOTIDE SEQUENCE [LARGE SCALE GENOMIC DNA]</scope>
    <source>
        <strain evidence="3">cv. HFTH1</strain>
        <tissue evidence="2">Young leaf</tissue>
    </source>
</reference>
<organism evidence="2 3">
    <name type="scientific">Malus domestica</name>
    <name type="common">Apple</name>
    <name type="synonym">Pyrus malus</name>
    <dbReference type="NCBI Taxonomy" id="3750"/>
    <lineage>
        <taxon>Eukaryota</taxon>
        <taxon>Viridiplantae</taxon>
        <taxon>Streptophyta</taxon>
        <taxon>Embryophyta</taxon>
        <taxon>Tracheophyta</taxon>
        <taxon>Spermatophyta</taxon>
        <taxon>Magnoliopsida</taxon>
        <taxon>eudicotyledons</taxon>
        <taxon>Gunneridae</taxon>
        <taxon>Pentapetalae</taxon>
        <taxon>rosids</taxon>
        <taxon>fabids</taxon>
        <taxon>Rosales</taxon>
        <taxon>Rosaceae</taxon>
        <taxon>Amygdaloideae</taxon>
        <taxon>Maleae</taxon>
        <taxon>Malus</taxon>
    </lineage>
</organism>
<dbReference type="Proteomes" id="UP000290289">
    <property type="component" value="Chromosome 9"/>
</dbReference>
<evidence type="ECO:0000256" key="1">
    <source>
        <dbReference type="SAM" id="MobiDB-lite"/>
    </source>
</evidence>
<comment type="caution">
    <text evidence="2">The sequence shown here is derived from an EMBL/GenBank/DDBJ whole genome shotgun (WGS) entry which is preliminary data.</text>
</comment>
<dbReference type="AlphaFoldDB" id="A0A498JBJ7"/>
<dbReference type="EMBL" id="RDQH01000335">
    <property type="protein sequence ID" value="RXH90731.1"/>
    <property type="molecule type" value="Genomic_DNA"/>
</dbReference>
<keyword evidence="3" id="KW-1185">Reference proteome</keyword>